<comment type="caution">
    <text evidence="1">The sequence shown here is derived from an EMBL/GenBank/DDBJ whole genome shotgun (WGS) entry which is preliminary data.</text>
</comment>
<dbReference type="AlphaFoldDB" id="A0A9W8GS70"/>
<gene>
    <name evidence="1" type="ORF">GGI19_006521</name>
</gene>
<evidence type="ECO:0000313" key="2">
    <source>
        <dbReference type="Proteomes" id="UP001140011"/>
    </source>
</evidence>
<dbReference type="EMBL" id="JANBUH010001468">
    <property type="protein sequence ID" value="KAJ2745240.1"/>
    <property type="molecule type" value="Genomic_DNA"/>
</dbReference>
<sequence>MCALCYADHQHMYTNALVKVAAENSDDDNDDDDDPIELLVIELAQAVVAGKGSETDEIYGQLLDVLNADLEEAKSGTAVVNLDAEFWEREYQLSVALAALLTSTVLGQAKGHNVARIQDLVSVLVQRQVLCLQQALALGEDAHSVYPAISVCVWIDLWRSTPFLTDWLDTRPASGQALLTLLAQLVVDNLDGDEQLDAIAQSVLPHDVSLMGWVTLRRVQKHLRYEDIKCERLWPDPRATTRVVLVRVHLLMQMLVDSQVVIVPQSREIVAMGRVNVVPDFDFWCLRLVQIQKWAQPGSAYAVVLAAAVRQQLLENGGIGAKAALDFVHIMKVAEWEGLAQWEDAMAYLAAEDDDDSDERPTTSDVPEEARGVLSCALQLWHGAGVKEVLLATDSDEMEFYASWFGLGCVS</sequence>
<dbReference type="OrthoDB" id="69928at2759"/>
<organism evidence="1 2">
    <name type="scientific">Coemansia pectinata</name>
    <dbReference type="NCBI Taxonomy" id="1052879"/>
    <lineage>
        <taxon>Eukaryota</taxon>
        <taxon>Fungi</taxon>
        <taxon>Fungi incertae sedis</taxon>
        <taxon>Zoopagomycota</taxon>
        <taxon>Kickxellomycotina</taxon>
        <taxon>Kickxellomycetes</taxon>
        <taxon>Kickxellales</taxon>
        <taxon>Kickxellaceae</taxon>
        <taxon>Coemansia</taxon>
    </lineage>
</organism>
<name>A0A9W8GS70_9FUNG</name>
<accession>A0A9W8GS70</accession>
<proteinExistence type="predicted"/>
<evidence type="ECO:0000313" key="1">
    <source>
        <dbReference type="EMBL" id="KAJ2745240.1"/>
    </source>
</evidence>
<protein>
    <submittedName>
        <fullName evidence="1">Uncharacterized protein</fullName>
    </submittedName>
</protein>
<dbReference type="Proteomes" id="UP001140011">
    <property type="component" value="Unassembled WGS sequence"/>
</dbReference>
<reference evidence="1" key="1">
    <citation type="submission" date="2022-07" db="EMBL/GenBank/DDBJ databases">
        <title>Phylogenomic reconstructions and comparative analyses of Kickxellomycotina fungi.</title>
        <authorList>
            <person name="Reynolds N.K."/>
            <person name="Stajich J.E."/>
            <person name="Barry K."/>
            <person name="Grigoriev I.V."/>
            <person name="Crous P."/>
            <person name="Smith M.E."/>
        </authorList>
    </citation>
    <scope>NUCLEOTIDE SEQUENCE</scope>
    <source>
        <strain evidence="1">BCRC 34297</strain>
    </source>
</reference>
<keyword evidence="2" id="KW-1185">Reference proteome</keyword>